<organism evidence="1 2">
    <name type="scientific">Halobacterium litoreum</name>
    <dbReference type="NCBI Taxonomy" id="2039234"/>
    <lineage>
        <taxon>Archaea</taxon>
        <taxon>Methanobacteriati</taxon>
        <taxon>Methanobacteriota</taxon>
        <taxon>Stenosarchaea group</taxon>
        <taxon>Halobacteria</taxon>
        <taxon>Halobacteriales</taxon>
        <taxon>Halobacteriaceae</taxon>
        <taxon>Halobacterium</taxon>
    </lineage>
</organism>
<accession>A0ABD5NDG4</accession>
<dbReference type="EMBL" id="JBHRWN010000002">
    <property type="protein sequence ID" value="MFC3477375.1"/>
    <property type="molecule type" value="Genomic_DNA"/>
</dbReference>
<evidence type="ECO:0000313" key="1">
    <source>
        <dbReference type="EMBL" id="MFC3477375.1"/>
    </source>
</evidence>
<dbReference type="GeneID" id="69116699"/>
<sequence>MTGDGGEGDVTAMVDEMHERASSLDGDAAFEEVFTPGFMQRYTEVESFEAFLAESEWDVSSKADFADVSESEFDEYVAERTRFGDWEEMMGRASEEWMARQMGL</sequence>
<comment type="caution">
    <text evidence="1">The sequence shown here is derived from an EMBL/GenBank/DDBJ whole genome shotgun (WGS) entry which is preliminary data.</text>
</comment>
<gene>
    <name evidence="1" type="ORF">ACFOKC_06515</name>
</gene>
<dbReference type="AlphaFoldDB" id="A0ABD5NDG4"/>
<proteinExistence type="predicted"/>
<name>A0ABD5NDG4_9EURY</name>
<dbReference type="Proteomes" id="UP001595660">
    <property type="component" value="Unassembled WGS sequence"/>
</dbReference>
<reference evidence="1 2" key="1">
    <citation type="journal article" date="2019" name="Int. J. Syst. Evol. Microbiol.">
        <title>The Global Catalogue of Microorganisms (GCM) 10K type strain sequencing project: providing services to taxonomists for standard genome sequencing and annotation.</title>
        <authorList>
            <consortium name="The Broad Institute Genomics Platform"/>
            <consortium name="The Broad Institute Genome Sequencing Center for Infectious Disease"/>
            <person name="Wu L."/>
            <person name="Ma J."/>
        </authorList>
    </citation>
    <scope>NUCLEOTIDE SEQUENCE [LARGE SCALE GENOMIC DNA]</scope>
    <source>
        <strain evidence="1 2">CGMCC 1.12562</strain>
    </source>
</reference>
<keyword evidence="2" id="KW-1185">Reference proteome</keyword>
<dbReference type="RefSeq" id="WP_232571498.1">
    <property type="nucleotide sequence ID" value="NZ_CP089466.1"/>
</dbReference>
<protein>
    <submittedName>
        <fullName evidence="1">Uncharacterized protein</fullName>
    </submittedName>
</protein>
<evidence type="ECO:0000313" key="2">
    <source>
        <dbReference type="Proteomes" id="UP001595660"/>
    </source>
</evidence>